<evidence type="ECO:0000256" key="3">
    <source>
        <dbReference type="ARBA" id="ARBA00022676"/>
    </source>
</evidence>
<keyword evidence="7 10" id="KW-0460">Magnesium</keyword>
<dbReference type="PANTHER" id="PTHR11907">
    <property type="entry name" value="AMIDOPHOSPHORIBOSYLTRANSFERASE"/>
    <property type="match status" value="1"/>
</dbReference>
<dbReference type="Gene3D" id="3.60.20.10">
    <property type="entry name" value="Glutamine Phosphoribosylpyrophosphate, subunit 1, domain 1"/>
    <property type="match status" value="1"/>
</dbReference>
<dbReference type="Pfam" id="PF00156">
    <property type="entry name" value="Pribosyltran"/>
    <property type="match status" value="1"/>
</dbReference>
<protein>
    <recommendedName>
        <fullName evidence="7">Amidophosphoribosyltransferase</fullName>
        <shortName evidence="7">ATase</shortName>
        <ecNumber evidence="7">2.4.2.14</ecNumber>
    </recommendedName>
    <alternativeName>
        <fullName evidence="7">Glutamine phosphoribosylpyrophosphate amidotransferase</fullName>
        <shortName evidence="7">GPATase</shortName>
    </alternativeName>
</protein>
<keyword evidence="7 11" id="KW-0411">Iron-sulfur</keyword>
<accession>C6HZI6</accession>
<feature type="binding site" evidence="7 11">
    <location>
        <position position="462"/>
    </location>
    <ligand>
        <name>[4Fe-4S] cluster</name>
        <dbReference type="ChEBI" id="CHEBI:49883"/>
    </ligand>
</feature>
<dbReference type="GO" id="GO:0009113">
    <property type="term" value="P:purine nucleobase biosynthetic process"/>
    <property type="evidence" value="ECO:0007669"/>
    <property type="project" value="UniProtKB-UniRule"/>
</dbReference>
<dbReference type="UniPathway" id="UPA00074">
    <property type="reaction ID" value="UER00124"/>
</dbReference>
<evidence type="ECO:0000256" key="12">
    <source>
        <dbReference type="SAM" id="MobiDB-lite"/>
    </source>
</evidence>
<evidence type="ECO:0000313" key="14">
    <source>
        <dbReference type="EMBL" id="EES52008.1"/>
    </source>
</evidence>
<dbReference type="PROSITE" id="PS51278">
    <property type="entry name" value="GATASE_TYPE_2"/>
    <property type="match status" value="1"/>
</dbReference>
<dbReference type="NCBIfam" id="TIGR01134">
    <property type="entry name" value="purF"/>
    <property type="match status" value="1"/>
</dbReference>
<dbReference type="InterPro" id="IPR035584">
    <property type="entry name" value="PurF_N"/>
</dbReference>
<comment type="pathway">
    <text evidence="1 7 8">Purine metabolism; IMP biosynthesis via de novo pathway; N(1)-(5-phospho-D-ribosyl)glycinamide from 5-phospho-alpha-D-ribose 1-diphosphate: step 1/2.</text>
</comment>
<feature type="region of interest" description="Disordered" evidence="12">
    <location>
        <begin position="482"/>
        <end position="508"/>
    </location>
</feature>
<evidence type="ECO:0000256" key="5">
    <source>
        <dbReference type="ARBA" id="ARBA00022755"/>
    </source>
</evidence>
<keyword evidence="4 7" id="KW-0808">Transferase</keyword>
<feature type="binding site" evidence="7 11">
    <location>
        <position position="459"/>
    </location>
    <ligand>
        <name>[4Fe-4S] cluster</name>
        <dbReference type="ChEBI" id="CHEBI:49883"/>
    </ligand>
</feature>
<dbReference type="EC" id="2.4.2.14" evidence="7"/>
<evidence type="ECO:0000256" key="6">
    <source>
        <dbReference type="ARBA" id="ARBA00022962"/>
    </source>
</evidence>
<evidence type="ECO:0000256" key="8">
    <source>
        <dbReference type="PIRNR" id="PIRNR000485"/>
    </source>
</evidence>
<dbReference type="SUPFAM" id="SSF56235">
    <property type="entry name" value="N-terminal nucleophile aminohydrolases (Ntn hydrolases)"/>
    <property type="match status" value="1"/>
</dbReference>
<dbReference type="Gene3D" id="3.40.50.2020">
    <property type="match status" value="1"/>
</dbReference>
<gene>
    <name evidence="7" type="primary">purF</name>
    <name evidence="14" type="ORF">UBAL3_95320044</name>
</gene>
<comment type="cofactor">
    <cofactor evidence="7 11">
        <name>[4Fe-4S] cluster</name>
        <dbReference type="ChEBI" id="CHEBI:49883"/>
    </cofactor>
    <text evidence="7 11">Binds 1 [4Fe-4S] cluster per subunit.</text>
</comment>
<keyword evidence="15" id="KW-1185">Reference proteome</keyword>
<feature type="binding site" evidence="7 10">
    <location>
        <position position="299"/>
    </location>
    <ligand>
        <name>Mg(2+)</name>
        <dbReference type="ChEBI" id="CHEBI:18420"/>
    </ligand>
</feature>
<comment type="catalytic activity">
    <reaction evidence="7 8">
        <text>5-phospho-beta-D-ribosylamine + L-glutamate + diphosphate = 5-phospho-alpha-D-ribose 1-diphosphate + L-glutamine + H2O</text>
        <dbReference type="Rhea" id="RHEA:14905"/>
        <dbReference type="ChEBI" id="CHEBI:15377"/>
        <dbReference type="ChEBI" id="CHEBI:29985"/>
        <dbReference type="ChEBI" id="CHEBI:33019"/>
        <dbReference type="ChEBI" id="CHEBI:58017"/>
        <dbReference type="ChEBI" id="CHEBI:58359"/>
        <dbReference type="ChEBI" id="CHEBI:58681"/>
        <dbReference type="EC" id="2.4.2.14"/>
    </reaction>
</comment>
<organism evidence="14 15">
    <name type="scientific">Leptospirillum ferrodiazotrophum</name>
    <dbReference type="NCBI Taxonomy" id="412449"/>
    <lineage>
        <taxon>Bacteria</taxon>
        <taxon>Pseudomonadati</taxon>
        <taxon>Nitrospirota</taxon>
        <taxon>Nitrospiria</taxon>
        <taxon>Nitrospirales</taxon>
        <taxon>Nitrospiraceae</taxon>
        <taxon>Leptospirillum</taxon>
    </lineage>
</organism>
<comment type="function">
    <text evidence="7">Catalyzes the formation of phosphoribosylamine from phosphoribosylpyrophosphate (PRPP) and glutamine.</text>
</comment>
<dbReference type="InterPro" id="IPR029055">
    <property type="entry name" value="Ntn_hydrolases_N"/>
</dbReference>
<dbReference type="Proteomes" id="UP000009374">
    <property type="component" value="Unassembled WGS sequence"/>
</dbReference>
<feature type="binding site" evidence="7 11">
    <location>
        <position position="398"/>
    </location>
    <ligand>
        <name>[4Fe-4S] cluster</name>
        <dbReference type="ChEBI" id="CHEBI:49883"/>
    </ligand>
</feature>
<name>C6HZI6_9BACT</name>
<evidence type="ECO:0000256" key="7">
    <source>
        <dbReference type="HAMAP-Rule" id="MF_01931"/>
    </source>
</evidence>
<evidence type="ECO:0000256" key="4">
    <source>
        <dbReference type="ARBA" id="ARBA00022679"/>
    </source>
</evidence>
<evidence type="ECO:0000256" key="2">
    <source>
        <dbReference type="ARBA" id="ARBA00010138"/>
    </source>
</evidence>
<proteinExistence type="inferred from homology"/>
<keyword evidence="7 11" id="KW-0408">Iron</keyword>
<dbReference type="AlphaFoldDB" id="C6HZI6"/>
<dbReference type="InterPro" id="IPR017932">
    <property type="entry name" value="GATase_2_dom"/>
</dbReference>
<dbReference type="InterPro" id="IPR005854">
    <property type="entry name" value="PurF"/>
</dbReference>
<dbReference type="PIRSF" id="PIRSF000485">
    <property type="entry name" value="Amd_phspho_trans"/>
    <property type="match status" value="1"/>
</dbReference>
<evidence type="ECO:0000256" key="11">
    <source>
        <dbReference type="PIRSR" id="PIRSR000485-3"/>
    </source>
</evidence>
<dbReference type="SUPFAM" id="SSF53271">
    <property type="entry name" value="PRTase-like"/>
    <property type="match status" value="1"/>
</dbReference>
<dbReference type="InterPro" id="IPR029057">
    <property type="entry name" value="PRTase-like"/>
</dbReference>
<feature type="domain" description="Glutamine amidotransferase type-2" evidence="13">
    <location>
        <begin position="18"/>
        <end position="236"/>
    </location>
</feature>
<evidence type="ECO:0000256" key="10">
    <source>
        <dbReference type="PIRSR" id="PIRSR000485-2"/>
    </source>
</evidence>
<keyword evidence="3 7" id="KW-0328">Glycosyltransferase</keyword>
<dbReference type="GO" id="GO:0006189">
    <property type="term" value="P:'de novo' IMP biosynthetic process"/>
    <property type="evidence" value="ECO:0007669"/>
    <property type="project" value="UniProtKB-UniRule"/>
</dbReference>
<dbReference type="InterPro" id="IPR000836">
    <property type="entry name" value="PRTase_dom"/>
</dbReference>
<dbReference type="GO" id="GO:0000287">
    <property type="term" value="F:magnesium ion binding"/>
    <property type="evidence" value="ECO:0007669"/>
    <property type="project" value="UniProtKB-UniRule"/>
</dbReference>
<dbReference type="EMBL" id="GG693882">
    <property type="protein sequence ID" value="EES52008.1"/>
    <property type="molecule type" value="Genomic_DNA"/>
</dbReference>
<keyword evidence="7 10" id="KW-0479">Metal-binding</keyword>
<dbReference type="CDD" id="cd06223">
    <property type="entry name" value="PRTases_typeI"/>
    <property type="match status" value="1"/>
</dbReference>
<feature type="active site" description="Nucleophile" evidence="7 9">
    <location>
        <position position="18"/>
    </location>
</feature>
<dbReference type="HAMAP" id="MF_01931">
    <property type="entry name" value="PurF"/>
    <property type="match status" value="1"/>
</dbReference>
<keyword evidence="6 7" id="KW-0315">Glutamine amidotransferase</keyword>
<feature type="binding site" evidence="7 10">
    <location>
        <position position="361"/>
    </location>
    <ligand>
        <name>Mg(2+)</name>
        <dbReference type="ChEBI" id="CHEBI:18420"/>
    </ligand>
</feature>
<evidence type="ECO:0000313" key="15">
    <source>
        <dbReference type="Proteomes" id="UP000009374"/>
    </source>
</evidence>
<feature type="compositionally biased region" description="Basic and acidic residues" evidence="12">
    <location>
        <begin position="496"/>
        <end position="508"/>
    </location>
</feature>
<dbReference type="CDD" id="cd00715">
    <property type="entry name" value="GPATase_N"/>
    <property type="match status" value="1"/>
</dbReference>
<evidence type="ECO:0000256" key="9">
    <source>
        <dbReference type="PIRSR" id="PIRSR000485-1"/>
    </source>
</evidence>
<comment type="cofactor">
    <cofactor evidence="7 10">
        <name>Mg(2+)</name>
        <dbReference type="ChEBI" id="CHEBI:18420"/>
    </cofactor>
    <text evidence="7 10">Binds 1 Mg(2+) ion per subunit.</text>
</comment>
<comment type="similarity">
    <text evidence="2 7 8">In the C-terminal section; belongs to the purine/pyrimidine phosphoribosyltransferase family.</text>
</comment>
<dbReference type="MEROPS" id="C44.001"/>
<evidence type="ECO:0000259" key="13">
    <source>
        <dbReference type="PROSITE" id="PS51278"/>
    </source>
</evidence>
<evidence type="ECO:0000256" key="1">
    <source>
        <dbReference type="ARBA" id="ARBA00005209"/>
    </source>
</evidence>
<dbReference type="Pfam" id="PF13537">
    <property type="entry name" value="GATase_7"/>
    <property type="match status" value="1"/>
</dbReference>
<reference evidence="14 15" key="1">
    <citation type="journal article" date="2009" name="Appl. Environ. Microbiol.">
        <title>Community genomic and proteomic analyses of chemoautotrophic iron-oxidizing "Leptospirillum rubarum" (Group II) and "Leptospirillum ferrodiazotrophum" (Group III) bacteria in acid mine drainage biofilms.</title>
        <authorList>
            <person name="Goltsman D.S."/>
            <person name="Denef V.J."/>
            <person name="Singer S.W."/>
            <person name="VerBerkmoes N.C."/>
            <person name="Lefsrud M."/>
            <person name="Mueller R.S."/>
            <person name="Dick G.J."/>
            <person name="Sun C.L."/>
            <person name="Wheeler K.E."/>
            <person name="Zemla A."/>
            <person name="Baker B.J."/>
            <person name="Hauser L."/>
            <person name="Land M."/>
            <person name="Shah M.B."/>
            <person name="Thelen M.P."/>
            <person name="Hettich R.L."/>
            <person name="Banfield J.F."/>
        </authorList>
    </citation>
    <scope>NUCLEOTIDE SEQUENCE [LARGE SCALE GENOMIC DNA]</scope>
</reference>
<feature type="binding site" evidence="7 10">
    <location>
        <position position="362"/>
    </location>
    <ligand>
        <name>Mg(2+)</name>
        <dbReference type="ChEBI" id="CHEBI:18420"/>
    </ligand>
</feature>
<sequence>MDPLPSCGLPFDTLNEKCAVFGIYNHPEAANLTYLGLYALQHRGQEGAGIASMDEGRMIIRKGEGLVSEVFDETVLRDLRGSSAIGHNRYSTAGSDSQKNLQPLTATISDIPMALVHNGNLTNAPDLRRILEDEGALFTTDVDTEVLVHMIARSRGVDMVSRMESALANVKGSYSLLTLLPNALIGIRDPHGFRPLSIGKVGNSYVLASESCAFDLIGATYVRDVEPGEMVVITDAGIEHFRLFPKITEAACIFELIYFARPDSRVFGIPVYQARKRLGRRLAADSPVEADIVVPVPDSGLAPALGYAEESGIPLDMGLVRNHYVGRTFIEPQQSIRHFGVKIKLNAVPGLLAGKRVVVIDDSIVRGTTSRKIVSMIREAGAREVHMRITSAPINFPCFYGIDTPNRGELIASSHTLEEIRRYLKADSLAYLSIGAMEEEVRCSQTFLEGESRTPGHYCKACFDGNYPIPFTQEERVQHGLFDRQGPSAPSPGETPEGRFDDPLLRSR</sequence>
<dbReference type="GO" id="GO:0051539">
    <property type="term" value="F:4 iron, 4 sulfur cluster binding"/>
    <property type="evidence" value="ECO:0007669"/>
    <property type="project" value="UniProtKB-KW"/>
</dbReference>
<dbReference type="GO" id="GO:0004044">
    <property type="term" value="F:amidophosphoribosyltransferase activity"/>
    <property type="evidence" value="ECO:0007669"/>
    <property type="project" value="UniProtKB-UniRule"/>
</dbReference>
<feature type="binding site" evidence="7 11">
    <location>
        <position position="252"/>
    </location>
    <ligand>
        <name>[4Fe-4S] cluster</name>
        <dbReference type="ChEBI" id="CHEBI:49883"/>
    </ligand>
</feature>
<keyword evidence="5 7" id="KW-0658">Purine biosynthesis</keyword>
<keyword evidence="7" id="KW-0004">4Fe-4S</keyword>